<evidence type="ECO:0000313" key="19">
    <source>
        <dbReference type="Proteomes" id="UP000320106"/>
    </source>
</evidence>
<evidence type="ECO:0000313" key="13">
    <source>
        <dbReference type="EMBL" id="MIK90198.1"/>
    </source>
</evidence>
<dbReference type="GO" id="GO:0030246">
    <property type="term" value="F:carbohydrate binding"/>
    <property type="evidence" value="ECO:0007669"/>
    <property type="project" value="UniProtKB-KW"/>
</dbReference>
<dbReference type="GO" id="GO:0090729">
    <property type="term" value="F:toxin activity"/>
    <property type="evidence" value="ECO:0007669"/>
    <property type="project" value="UniProtKB-KW"/>
</dbReference>
<keyword evidence="4" id="KW-0430">Lectin</keyword>
<evidence type="ECO:0000256" key="9">
    <source>
        <dbReference type="ARBA" id="ARBA00023288"/>
    </source>
</evidence>
<evidence type="ECO:0000313" key="14">
    <source>
        <dbReference type="EMBL" id="MIV42650.1"/>
    </source>
</evidence>
<dbReference type="Proteomes" id="UP000885283">
    <property type="component" value="Unassembled WGS sequence"/>
</dbReference>
<dbReference type="EMBL" id="CP030219">
    <property type="protein sequence ID" value="AXD71992.1"/>
    <property type="molecule type" value="Genomic_DNA"/>
</dbReference>
<evidence type="ECO:0000313" key="12">
    <source>
        <dbReference type="EMBL" id="MGD31853.1"/>
    </source>
</evidence>
<dbReference type="InterPro" id="IPR003559">
    <property type="entry name" value="CDtoxinC"/>
</dbReference>
<evidence type="ECO:0000256" key="6">
    <source>
        <dbReference type="ARBA" id="ARBA00023136"/>
    </source>
</evidence>
<gene>
    <name evidence="14" type="ORF">A7E06_03455</name>
    <name evidence="10" type="ORF">CHC34_14165</name>
    <name evidence="16" type="ORF">D9O31_05985</name>
    <name evidence="15" type="ORF">EAK82_15080</name>
    <name evidence="12" type="ORF">EE393_23655</name>
    <name evidence="17" type="ORF">FJR63_05340</name>
    <name evidence="13" type="ORF">KO51_00910</name>
    <name evidence="11" type="ORF">NL99_19990</name>
</gene>
<dbReference type="InterPro" id="IPR003558">
    <property type="entry name" value="CDtoxinA/C"/>
</dbReference>
<dbReference type="Proteomes" id="UP000885392">
    <property type="component" value="Unassembled WGS sequence"/>
</dbReference>
<organism evidence="16">
    <name type="scientific">Salmonella enterica</name>
    <name type="common">Salmonella choleraesuis</name>
    <dbReference type="NCBI Taxonomy" id="28901"/>
    <lineage>
        <taxon>Bacteria</taxon>
        <taxon>Pseudomonadati</taxon>
        <taxon>Pseudomonadota</taxon>
        <taxon>Gammaproteobacteria</taxon>
        <taxon>Enterobacterales</taxon>
        <taxon>Enterobacteriaceae</taxon>
        <taxon>Salmonella</taxon>
    </lineage>
</organism>
<dbReference type="GO" id="GO:0009279">
    <property type="term" value="C:cell outer membrane"/>
    <property type="evidence" value="ECO:0007669"/>
    <property type="project" value="UniProtKB-SubCell"/>
</dbReference>
<dbReference type="SUPFAM" id="SSF50370">
    <property type="entry name" value="Ricin B-like lectins"/>
    <property type="match status" value="1"/>
</dbReference>
<keyword evidence="8" id="KW-0998">Cell outer membrane</keyword>
<dbReference type="EMBL" id="RVIJ01000014">
    <property type="protein sequence ID" value="MLW01518.1"/>
    <property type="molecule type" value="Genomic_DNA"/>
</dbReference>
<evidence type="ECO:0000313" key="15">
    <source>
        <dbReference type="EMBL" id="MLW01518.1"/>
    </source>
</evidence>
<dbReference type="EMBL" id="RSUV01000002">
    <property type="protein sequence ID" value="MIV42650.1"/>
    <property type="molecule type" value="Genomic_DNA"/>
</dbReference>
<evidence type="ECO:0000313" key="17">
    <source>
        <dbReference type="EMBL" id="TPQ14143.1"/>
    </source>
</evidence>
<dbReference type="AlphaFoldDB" id="A0A1S1A075"/>
<dbReference type="PROSITE" id="PS51257">
    <property type="entry name" value="PROKAR_LIPOPROTEIN"/>
    <property type="match status" value="1"/>
</dbReference>
<evidence type="ECO:0000256" key="2">
    <source>
        <dbReference type="ARBA" id="ARBA00022656"/>
    </source>
</evidence>
<name>A0A1S1A075_SALER</name>
<keyword evidence="3" id="KW-0732">Signal</keyword>
<keyword evidence="2" id="KW-0800">Toxin</keyword>
<evidence type="ECO:0000256" key="1">
    <source>
        <dbReference type="ARBA" id="ARBA00004459"/>
    </source>
</evidence>
<dbReference type="Gene3D" id="2.80.10.50">
    <property type="match status" value="1"/>
</dbReference>
<dbReference type="EMBL" id="RSMR01000001">
    <property type="protein sequence ID" value="MIK90198.1"/>
    <property type="molecule type" value="Genomic_DNA"/>
</dbReference>
<reference evidence="16" key="3">
    <citation type="submission" date="2018-10" db="EMBL/GenBank/DDBJ databases">
        <authorList>
            <consortium name="PulseNet: The National Subtyping Network for Foodborne Disease Surveillance"/>
            <person name="Tarr C.L."/>
            <person name="Trees E."/>
            <person name="Katz L.S."/>
            <person name="Carleton-Romer H.A."/>
            <person name="Stroika S."/>
            <person name="Kucerova Z."/>
            <person name="Roache K.F."/>
            <person name="Sabol A.L."/>
            <person name="Besser J."/>
            <person name="Gerner-Smidt P."/>
        </authorList>
    </citation>
    <scope>NUCLEOTIDE SEQUENCE [LARGE SCALE GENOMIC DNA]</scope>
    <source>
        <strain evidence="15">PNUSAS038541</strain>
        <strain evidence="16">PNUSAS052121</strain>
        <strain evidence="12">PNUSAS058450</strain>
    </source>
</reference>
<reference evidence="17 19" key="4">
    <citation type="submission" date="2019-06" db="EMBL/GenBank/DDBJ databases">
        <title>Comparative genome anaysis of Salmonella and Staphylococcus aureus isolated from China.</title>
        <authorList>
            <person name="Li L."/>
        </authorList>
    </citation>
    <scope>NUCLEOTIDE SEQUENCE [LARGE SCALE GENOMIC DNA]</scope>
    <source>
        <strain evidence="17 19">GSJ/2016-Sal.-012</strain>
    </source>
</reference>
<dbReference type="Proteomes" id="UP000839526">
    <property type="component" value="Unassembled WGS sequence"/>
</dbReference>
<dbReference type="PRINTS" id="PR01389">
    <property type="entry name" value="CDTOXINC"/>
</dbReference>
<evidence type="ECO:0000256" key="7">
    <source>
        <dbReference type="ARBA" id="ARBA00023139"/>
    </source>
</evidence>
<evidence type="ECO:0000256" key="8">
    <source>
        <dbReference type="ARBA" id="ARBA00023237"/>
    </source>
</evidence>
<protein>
    <submittedName>
        <fullName evidence="16">Toxin</fullName>
    </submittedName>
</protein>
<dbReference type="EMBL" id="VFRH01000004">
    <property type="protein sequence ID" value="TPQ14143.1"/>
    <property type="molecule type" value="Genomic_DNA"/>
</dbReference>
<dbReference type="Pfam" id="PF03498">
    <property type="entry name" value="CDtoxinA"/>
    <property type="match status" value="1"/>
</dbReference>
<evidence type="ECO:0000313" key="18">
    <source>
        <dbReference type="Proteomes" id="UP000251994"/>
    </source>
</evidence>
<dbReference type="CDD" id="cd23413">
    <property type="entry name" value="beta-trefoil_Ricin_CdtC"/>
    <property type="match status" value="1"/>
</dbReference>
<evidence type="ECO:0000313" key="11">
    <source>
        <dbReference type="EMBL" id="EAA8667210.1"/>
    </source>
</evidence>
<dbReference type="EMBL" id="RWAH01000004">
    <property type="protein sequence ID" value="MMS76153.1"/>
    <property type="molecule type" value="Genomic_DNA"/>
</dbReference>
<keyword evidence="9" id="KW-0449">Lipoprotein</keyword>
<dbReference type="EMBL" id="RNKS01000108">
    <property type="protein sequence ID" value="MGD31853.1"/>
    <property type="molecule type" value="Genomic_DNA"/>
</dbReference>
<keyword evidence="5" id="KW-0843">Virulence</keyword>
<accession>A0A1S1A075</accession>
<keyword evidence="7" id="KW-0564">Palmitate</keyword>
<evidence type="ECO:0000256" key="3">
    <source>
        <dbReference type="ARBA" id="ARBA00022729"/>
    </source>
</evidence>
<sequence>MKKNIIMLFFFTSILTGCGSSVNNERLVSLNPGEDISGAENGSLFSIRNIQSGFMITNILDQQGREQSGWELIQQETPIEVLATTPGGWIQFHDPITRQCLNAINGVALTKGTCDLKNRESLFVLIPSTTGAVQIQSVHSKTCIIDQDNTDHFLFGRCVADIQNPQQVVPEKNLWMLNPPVTASSMAPINI</sequence>
<dbReference type="Proteomes" id="UP000885336">
    <property type="component" value="Unassembled WGS sequence"/>
</dbReference>
<reference evidence="14" key="2">
    <citation type="submission" date="2018-07" db="EMBL/GenBank/DDBJ databases">
        <authorList>
            <consortium name="GenomeTrakr network: Whole genome sequencing for foodborne pathogen traceback"/>
        </authorList>
    </citation>
    <scope>NUCLEOTIDE SEQUENCE [LARGE SCALE GENOMIC DNA]</scope>
    <source>
        <strain evidence="14">CFSAN048114</strain>
        <strain evidence="13">FLUFL-1338</strain>
        <strain evidence="11">FLUFL-367</strain>
    </source>
</reference>
<evidence type="ECO:0000313" key="16">
    <source>
        <dbReference type="EMBL" id="MMS76153.1"/>
    </source>
</evidence>
<proteinExistence type="predicted"/>
<comment type="subcellular location">
    <subcellularLocation>
        <location evidence="1">Cell outer membrane</location>
        <topology evidence="1">Lipid-anchor</topology>
    </subcellularLocation>
</comment>
<dbReference type="InterPro" id="IPR035992">
    <property type="entry name" value="Ricin_B-like_lectins"/>
</dbReference>
<reference evidence="10 18" key="1">
    <citation type="submission" date="2018-06" db="EMBL/GenBank/DDBJ databases">
        <title>Completed Genome Sequences of 32 Strains from Various Serotypes of Salmonella enterica.</title>
        <authorList>
            <person name="Nash J.H.E."/>
            <person name="Robertson J."/>
            <person name="Bessonov K."/>
        </authorList>
    </citation>
    <scope>NUCLEOTIDE SEQUENCE [LARGE SCALE GENOMIC DNA]</scope>
    <source>
        <strain evidence="10 18">SA20021456</strain>
    </source>
</reference>
<dbReference type="RefSeq" id="WP_023246452.1">
    <property type="nucleotide sequence ID" value="NZ_CP030180.1"/>
</dbReference>
<dbReference type="Proteomes" id="UP000839530">
    <property type="component" value="Unassembled WGS sequence"/>
</dbReference>
<dbReference type="Proteomes" id="UP000839834">
    <property type="component" value="Unassembled WGS sequence"/>
</dbReference>
<keyword evidence="6" id="KW-0472">Membrane</keyword>
<dbReference type="EMBL" id="AAACVH010000039">
    <property type="protein sequence ID" value="EAA8667210.1"/>
    <property type="molecule type" value="Genomic_DNA"/>
</dbReference>
<dbReference type="Proteomes" id="UP000251994">
    <property type="component" value="Chromosome"/>
</dbReference>
<dbReference type="Proteomes" id="UP000320106">
    <property type="component" value="Unassembled WGS sequence"/>
</dbReference>
<evidence type="ECO:0000256" key="4">
    <source>
        <dbReference type="ARBA" id="ARBA00022734"/>
    </source>
</evidence>
<evidence type="ECO:0000313" key="10">
    <source>
        <dbReference type="EMBL" id="AXD71992.1"/>
    </source>
</evidence>
<evidence type="ECO:0000256" key="5">
    <source>
        <dbReference type="ARBA" id="ARBA00023026"/>
    </source>
</evidence>